<dbReference type="Proteomes" id="UP000001194">
    <property type="component" value="Unassembled WGS sequence"/>
</dbReference>
<dbReference type="InParanoid" id="B0DGK0"/>
<dbReference type="OrthoDB" id="3202382at2759"/>
<proteinExistence type="predicted"/>
<dbReference type="AlphaFoldDB" id="B0DGK0"/>
<dbReference type="HOGENOM" id="CLU_1408991_0_0_1"/>
<dbReference type="KEGG" id="lbc:LACBIDRAFT_300352"/>
<reference evidence="2 3" key="1">
    <citation type="journal article" date="2008" name="Nature">
        <title>The genome of Laccaria bicolor provides insights into mycorrhizal symbiosis.</title>
        <authorList>
            <person name="Martin F."/>
            <person name="Aerts A."/>
            <person name="Ahren D."/>
            <person name="Brun A."/>
            <person name="Danchin E.G.J."/>
            <person name="Duchaussoy F."/>
            <person name="Gibon J."/>
            <person name="Kohler A."/>
            <person name="Lindquist E."/>
            <person name="Pereda V."/>
            <person name="Salamov A."/>
            <person name="Shapiro H.J."/>
            <person name="Wuyts J."/>
            <person name="Blaudez D."/>
            <person name="Buee M."/>
            <person name="Brokstein P."/>
            <person name="Canbaeck B."/>
            <person name="Cohen D."/>
            <person name="Courty P.E."/>
            <person name="Coutinho P.M."/>
            <person name="Delaruelle C."/>
            <person name="Detter J.C."/>
            <person name="Deveau A."/>
            <person name="DiFazio S."/>
            <person name="Duplessis S."/>
            <person name="Fraissinet-Tachet L."/>
            <person name="Lucic E."/>
            <person name="Frey-Klett P."/>
            <person name="Fourrey C."/>
            <person name="Feussner I."/>
            <person name="Gay G."/>
            <person name="Grimwood J."/>
            <person name="Hoegger P.J."/>
            <person name="Jain P."/>
            <person name="Kilaru S."/>
            <person name="Labbe J."/>
            <person name="Lin Y.C."/>
            <person name="Legue V."/>
            <person name="Le Tacon F."/>
            <person name="Marmeisse R."/>
            <person name="Melayah D."/>
            <person name="Montanini B."/>
            <person name="Muratet M."/>
            <person name="Nehls U."/>
            <person name="Niculita-Hirzel H."/>
            <person name="Oudot-Le Secq M.P."/>
            <person name="Peter M."/>
            <person name="Quesneville H."/>
            <person name="Rajashekar B."/>
            <person name="Reich M."/>
            <person name="Rouhier N."/>
            <person name="Schmutz J."/>
            <person name="Yin T."/>
            <person name="Chalot M."/>
            <person name="Henrissat B."/>
            <person name="Kuees U."/>
            <person name="Lucas S."/>
            <person name="Van de Peer Y."/>
            <person name="Podila G.K."/>
            <person name="Polle A."/>
            <person name="Pukkila P.J."/>
            <person name="Richardson P.M."/>
            <person name="Rouze P."/>
            <person name="Sanders I.R."/>
            <person name="Stajich J.E."/>
            <person name="Tunlid A."/>
            <person name="Tuskan G."/>
            <person name="Grigoriev I.V."/>
        </authorList>
    </citation>
    <scope>NUCLEOTIDE SEQUENCE [LARGE SCALE GENOMIC DNA]</scope>
    <source>
        <strain evidence="3">S238N-H82 / ATCC MYA-4686</strain>
    </source>
</reference>
<dbReference type="GeneID" id="6078626"/>
<feature type="compositionally biased region" description="Low complexity" evidence="1">
    <location>
        <begin position="121"/>
        <end position="149"/>
    </location>
</feature>
<accession>B0DGK0</accession>
<name>B0DGK0_LACBS</name>
<evidence type="ECO:0000313" key="3">
    <source>
        <dbReference type="Proteomes" id="UP000001194"/>
    </source>
</evidence>
<evidence type="ECO:0000313" key="2">
    <source>
        <dbReference type="EMBL" id="EDR06283.1"/>
    </source>
</evidence>
<sequence length="203" mass="22840">MMVLDWKCCSTTTTAYPEGSNAKQPTLHTHYLDTNNNPFPLPPSYSESAHFVRQWWPSLLNIPRVRSTVVLLAEHDQVSHRLHFVLAQHSFRVSVNHDNYNSYRTASGLGVNCVTPPPLRPFSSSSSGSQPQPPTTSTSTSTTSLSTPTQIEQDDGLMHLWYVRCSTRSLKKTTRIEGRLIGLDRWWLLILDMPFGLSMLVGV</sequence>
<protein>
    <submittedName>
        <fullName evidence="2">Predicted protein</fullName>
    </submittedName>
</protein>
<dbReference type="RefSeq" id="XP_001883144.1">
    <property type="nucleotide sequence ID" value="XM_001883109.1"/>
</dbReference>
<organism evidence="3">
    <name type="scientific">Laccaria bicolor (strain S238N-H82 / ATCC MYA-4686)</name>
    <name type="common">Bicoloured deceiver</name>
    <name type="synonym">Laccaria laccata var. bicolor</name>
    <dbReference type="NCBI Taxonomy" id="486041"/>
    <lineage>
        <taxon>Eukaryota</taxon>
        <taxon>Fungi</taxon>
        <taxon>Dikarya</taxon>
        <taxon>Basidiomycota</taxon>
        <taxon>Agaricomycotina</taxon>
        <taxon>Agaricomycetes</taxon>
        <taxon>Agaricomycetidae</taxon>
        <taxon>Agaricales</taxon>
        <taxon>Agaricineae</taxon>
        <taxon>Hydnangiaceae</taxon>
        <taxon>Laccaria</taxon>
    </lineage>
</organism>
<gene>
    <name evidence="2" type="ORF">LACBIDRAFT_300352</name>
</gene>
<feature type="region of interest" description="Disordered" evidence="1">
    <location>
        <begin position="120"/>
        <end position="149"/>
    </location>
</feature>
<dbReference type="EMBL" id="DS547109">
    <property type="protein sequence ID" value="EDR06283.1"/>
    <property type="molecule type" value="Genomic_DNA"/>
</dbReference>
<keyword evidence="3" id="KW-1185">Reference proteome</keyword>
<evidence type="ECO:0000256" key="1">
    <source>
        <dbReference type="SAM" id="MobiDB-lite"/>
    </source>
</evidence>